<keyword evidence="8" id="KW-1133">Transmembrane helix</keyword>
<comment type="subcellular location">
    <subcellularLocation>
        <location evidence="1 7">Secreted</location>
    </subcellularLocation>
</comment>
<sequence length="130" mass="14414">MGSSQNPHLLHHFTIISLLFLLIPFTTQLRSVAQGRMLVKQATHSQVEGKMILRGQIGSRPPRCERRCGSCGHCEAIQVPTTPQIKTHGPSWVKNPTTGSATIAYARGDYSSNYKPMSWKCKCGSFIFNP</sequence>
<reference evidence="9 10" key="1">
    <citation type="journal article" date="2016" name="Sci. Rep.">
        <title>The genome sequence of the outbreeding globe artichoke constructed de novo incorporating a phase-aware low-pass sequencing strategy of F1 progeny.</title>
        <authorList>
            <person name="Scaglione D."/>
            <person name="Reyes-Chin-Wo S."/>
            <person name="Acquadro A."/>
            <person name="Froenicke L."/>
            <person name="Portis E."/>
            <person name="Beitel C."/>
            <person name="Tirone M."/>
            <person name="Mauro R."/>
            <person name="Lo Monaco A."/>
            <person name="Mauromicale G."/>
            <person name="Faccioli P."/>
            <person name="Cattivelli L."/>
            <person name="Rieseberg L."/>
            <person name="Michelmore R."/>
            <person name="Lanteri S."/>
        </authorList>
    </citation>
    <scope>NUCLEOTIDE SEQUENCE [LARGE SCALE GENOMIC DNA]</scope>
    <source>
        <strain evidence="9">2C</strain>
    </source>
</reference>
<keyword evidence="5" id="KW-0732">Signal</keyword>
<protein>
    <recommendedName>
        <fullName evidence="7">Epidermal patterning factor-like protein</fullName>
    </recommendedName>
</protein>
<feature type="transmembrane region" description="Helical" evidence="8">
    <location>
        <begin position="12"/>
        <end position="33"/>
    </location>
</feature>
<proteinExistence type="inferred from homology"/>
<evidence type="ECO:0000256" key="1">
    <source>
        <dbReference type="ARBA" id="ARBA00004613"/>
    </source>
</evidence>
<keyword evidence="4 7" id="KW-0964">Secreted</keyword>
<keyword evidence="8" id="KW-0472">Membrane</keyword>
<dbReference type="GO" id="GO:0005576">
    <property type="term" value="C:extracellular region"/>
    <property type="evidence" value="ECO:0007669"/>
    <property type="project" value="UniProtKB-SubCell"/>
</dbReference>
<dbReference type="PANTHER" id="PTHR33109:SF7">
    <property type="entry name" value="EPIDERMAL PATTERNING FACTOR-LIKE PROTEIN 2"/>
    <property type="match status" value="1"/>
</dbReference>
<comment type="function">
    <text evidence="7">Controls stomatal patterning.</text>
</comment>
<evidence type="ECO:0000256" key="7">
    <source>
        <dbReference type="RuleBase" id="RU367102"/>
    </source>
</evidence>
<keyword evidence="6" id="KW-1015">Disulfide bond</keyword>
<organism evidence="9 10">
    <name type="scientific">Cynara cardunculus var. scolymus</name>
    <name type="common">Globe artichoke</name>
    <name type="synonym">Cynara scolymus</name>
    <dbReference type="NCBI Taxonomy" id="59895"/>
    <lineage>
        <taxon>Eukaryota</taxon>
        <taxon>Viridiplantae</taxon>
        <taxon>Streptophyta</taxon>
        <taxon>Embryophyta</taxon>
        <taxon>Tracheophyta</taxon>
        <taxon>Spermatophyta</taxon>
        <taxon>Magnoliopsida</taxon>
        <taxon>eudicotyledons</taxon>
        <taxon>Gunneridae</taxon>
        <taxon>Pentapetalae</taxon>
        <taxon>asterids</taxon>
        <taxon>campanulids</taxon>
        <taxon>Asterales</taxon>
        <taxon>Asteraceae</taxon>
        <taxon>Carduoideae</taxon>
        <taxon>Cardueae</taxon>
        <taxon>Carduinae</taxon>
        <taxon>Cynara</taxon>
    </lineage>
</organism>
<dbReference type="Gramene" id="KVH92409">
    <property type="protein sequence ID" value="KVH92409"/>
    <property type="gene ID" value="Ccrd_005546"/>
</dbReference>
<keyword evidence="10" id="KW-1185">Reference proteome</keyword>
<comment type="caution">
    <text evidence="9">The sequence shown here is derived from an EMBL/GenBank/DDBJ whole genome shotgun (WGS) entry which is preliminary data.</text>
</comment>
<evidence type="ECO:0000256" key="5">
    <source>
        <dbReference type="ARBA" id="ARBA00022729"/>
    </source>
</evidence>
<comment type="similarity">
    <text evidence="2 7">Belongs to the plant cysteine rich small secretory peptide family. Epidermal patterning factor subfamily.</text>
</comment>
<dbReference type="AlphaFoldDB" id="A0A118JV19"/>
<gene>
    <name evidence="9" type="ORF">Ccrd_005546</name>
</gene>
<dbReference type="Proteomes" id="UP000243975">
    <property type="component" value="Unassembled WGS sequence"/>
</dbReference>
<evidence type="ECO:0000256" key="2">
    <source>
        <dbReference type="ARBA" id="ARBA00008127"/>
    </source>
</evidence>
<dbReference type="STRING" id="59895.A0A118JV19"/>
<keyword evidence="3 7" id="KW-0217">Developmental protein</keyword>
<dbReference type="InterPro" id="IPR039455">
    <property type="entry name" value="EPFL"/>
</dbReference>
<evidence type="ECO:0000256" key="4">
    <source>
        <dbReference type="ARBA" id="ARBA00022525"/>
    </source>
</evidence>
<dbReference type="Pfam" id="PF17181">
    <property type="entry name" value="EPF"/>
    <property type="match status" value="1"/>
</dbReference>
<evidence type="ECO:0000256" key="8">
    <source>
        <dbReference type="SAM" id="Phobius"/>
    </source>
</evidence>
<dbReference type="PANTHER" id="PTHR33109">
    <property type="entry name" value="EPIDERMAL PATTERNING FACTOR-LIKE PROTEIN 4"/>
    <property type="match status" value="1"/>
</dbReference>
<evidence type="ECO:0000256" key="3">
    <source>
        <dbReference type="ARBA" id="ARBA00022473"/>
    </source>
</evidence>
<name>A0A118JV19_CYNCS</name>
<dbReference type="EMBL" id="LEKV01004819">
    <property type="protein sequence ID" value="KVH92409.1"/>
    <property type="molecule type" value="Genomic_DNA"/>
</dbReference>
<dbReference type="GO" id="GO:0010052">
    <property type="term" value="P:guard cell differentiation"/>
    <property type="evidence" value="ECO:0007669"/>
    <property type="project" value="UniProtKB-UniRule"/>
</dbReference>
<accession>A0A118JV19</accession>
<dbReference type="OrthoDB" id="614712at2759"/>
<keyword evidence="8" id="KW-0812">Transmembrane</keyword>
<evidence type="ECO:0000313" key="9">
    <source>
        <dbReference type="EMBL" id="KVH92409.1"/>
    </source>
</evidence>
<dbReference type="OMA" id="ATHSQVE"/>
<evidence type="ECO:0000313" key="10">
    <source>
        <dbReference type="Proteomes" id="UP000243975"/>
    </source>
</evidence>
<evidence type="ECO:0000256" key="6">
    <source>
        <dbReference type="ARBA" id="ARBA00023157"/>
    </source>
</evidence>